<sequence length="219" mass="24007">MLFSNLVAAGSALLSLLLRASLVSANINVYNWCSFDVYAYQVVSGDCPRGSDFQCYAYDTHLNPYVIRSGSETVFSILEQPGAKIYLAKVNNIQFGVLQFEYTLSKTLGIFFWDLSLMDGTAPGVPGNVFVEENVTATPTGDIADVHCIQATCPPAGATTECMQAYWLSTDNLQAMRECPMDTGDILLDLCGFVRPFTPLTPPKNPGTKKLRNRFSKSE</sequence>
<dbReference type="EMBL" id="KZ613476">
    <property type="protein sequence ID" value="PMD22821.1"/>
    <property type="molecule type" value="Genomic_DNA"/>
</dbReference>
<accession>A0A2J6Q986</accession>
<evidence type="ECO:0000313" key="3">
    <source>
        <dbReference type="Proteomes" id="UP000235672"/>
    </source>
</evidence>
<dbReference type="AlphaFoldDB" id="A0A2J6Q986"/>
<protein>
    <submittedName>
        <fullName evidence="2">Uncharacterized protein</fullName>
    </submittedName>
</protein>
<gene>
    <name evidence="2" type="ORF">NA56DRAFT_657608</name>
</gene>
<keyword evidence="1" id="KW-0732">Signal</keyword>
<evidence type="ECO:0000313" key="2">
    <source>
        <dbReference type="EMBL" id="PMD22821.1"/>
    </source>
</evidence>
<name>A0A2J6Q986_9HELO</name>
<reference evidence="2 3" key="1">
    <citation type="submission" date="2016-05" db="EMBL/GenBank/DDBJ databases">
        <title>A degradative enzymes factory behind the ericoid mycorrhizal symbiosis.</title>
        <authorList>
            <consortium name="DOE Joint Genome Institute"/>
            <person name="Martino E."/>
            <person name="Morin E."/>
            <person name="Grelet G."/>
            <person name="Kuo A."/>
            <person name="Kohler A."/>
            <person name="Daghino S."/>
            <person name="Barry K."/>
            <person name="Choi C."/>
            <person name="Cichocki N."/>
            <person name="Clum A."/>
            <person name="Copeland A."/>
            <person name="Hainaut M."/>
            <person name="Haridas S."/>
            <person name="Labutti K."/>
            <person name="Lindquist E."/>
            <person name="Lipzen A."/>
            <person name="Khouja H.-R."/>
            <person name="Murat C."/>
            <person name="Ohm R."/>
            <person name="Olson A."/>
            <person name="Spatafora J."/>
            <person name="Veneault-Fourrey C."/>
            <person name="Henrissat B."/>
            <person name="Grigoriev I."/>
            <person name="Martin F."/>
            <person name="Perotto S."/>
        </authorList>
    </citation>
    <scope>NUCLEOTIDE SEQUENCE [LARGE SCALE GENOMIC DNA]</scope>
    <source>
        <strain evidence="2 3">UAMH 7357</strain>
    </source>
</reference>
<feature type="chain" id="PRO_5014357356" evidence="1">
    <location>
        <begin position="26"/>
        <end position="219"/>
    </location>
</feature>
<dbReference type="OrthoDB" id="5144514at2759"/>
<organism evidence="2 3">
    <name type="scientific">Hyaloscypha hepaticicola</name>
    <dbReference type="NCBI Taxonomy" id="2082293"/>
    <lineage>
        <taxon>Eukaryota</taxon>
        <taxon>Fungi</taxon>
        <taxon>Dikarya</taxon>
        <taxon>Ascomycota</taxon>
        <taxon>Pezizomycotina</taxon>
        <taxon>Leotiomycetes</taxon>
        <taxon>Helotiales</taxon>
        <taxon>Hyaloscyphaceae</taxon>
        <taxon>Hyaloscypha</taxon>
    </lineage>
</organism>
<feature type="signal peptide" evidence="1">
    <location>
        <begin position="1"/>
        <end position="25"/>
    </location>
</feature>
<dbReference type="Proteomes" id="UP000235672">
    <property type="component" value="Unassembled WGS sequence"/>
</dbReference>
<keyword evidence="3" id="KW-1185">Reference proteome</keyword>
<proteinExistence type="predicted"/>
<evidence type="ECO:0000256" key="1">
    <source>
        <dbReference type="SAM" id="SignalP"/>
    </source>
</evidence>